<protein>
    <submittedName>
        <fullName evidence="4">Uncharacterized protein</fullName>
    </submittedName>
</protein>
<dbReference type="InterPro" id="IPR006073">
    <property type="entry name" value="GTP-bd"/>
</dbReference>
<dbReference type="InterPro" id="IPR027417">
    <property type="entry name" value="P-loop_NTPase"/>
</dbReference>
<dbReference type="Proteomes" id="UP001489004">
    <property type="component" value="Unassembled WGS sequence"/>
</dbReference>
<evidence type="ECO:0000259" key="3">
    <source>
        <dbReference type="Pfam" id="PF17835"/>
    </source>
</evidence>
<accession>A0AAW1Q4S6</accession>
<evidence type="ECO:0000313" key="5">
    <source>
        <dbReference type="Proteomes" id="UP001489004"/>
    </source>
</evidence>
<dbReference type="EMBL" id="JALJOR010000005">
    <property type="protein sequence ID" value="KAK9816846.1"/>
    <property type="molecule type" value="Genomic_DNA"/>
</dbReference>
<comment type="caution">
    <text evidence="4">The sequence shown here is derived from an EMBL/GenBank/DDBJ whole genome shotgun (WGS) entry which is preliminary data.</text>
</comment>
<name>A0AAW1Q4S6_9CHLO</name>
<organism evidence="4 5">
    <name type="scientific">[Myrmecia] bisecta</name>
    <dbReference type="NCBI Taxonomy" id="41462"/>
    <lineage>
        <taxon>Eukaryota</taxon>
        <taxon>Viridiplantae</taxon>
        <taxon>Chlorophyta</taxon>
        <taxon>core chlorophytes</taxon>
        <taxon>Trebouxiophyceae</taxon>
        <taxon>Trebouxiales</taxon>
        <taxon>Trebouxiaceae</taxon>
        <taxon>Myrmecia</taxon>
    </lineage>
</organism>
<dbReference type="PRINTS" id="PR00326">
    <property type="entry name" value="GTP1OBG"/>
</dbReference>
<dbReference type="GO" id="GO:0005525">
    <property type="term" value="F:GTP binding"/>
    <property type="evidence" value="ECO:0007669"/>
    <property type="project" value="InterPro"/>
</dbReference>
<proteinExistence type="predicted"/>
<sequence length="391" mass="42576">MQQQAAVGLRGYTSAQPVLWTKSRKGLLQRAAGLGADAAPRPRAEDNNSTTSSASAPVPQPGQQSKQVLTAGKGSKAAAAQEGATGAFQRLPLVAPADEHIISALKRASRVSGNNKLKNETQKARSRAARQMDTLTKEIAVPLGQYVRGFPPIERLHPFEQALLELTLGGNTYQTTLARVDVLRKACLETGKAYAGRSSKATTKKEAQTLSEEGFARMEALYRKSASAVEDLKEIAKKLRRLPLVDPHVPTVALVGAPNVGKSSLVQLLSSGLPEVCNYPFTTRSIKMGHFYVEGRRHQVTDTPGLLDRPNEDRNAMERLTLASLQYLPTAVLFVADLTGECGTNVAHQWRIRAYLKARFPDKPWIDVLSKADMLEEEFDAANQLTAKRTV</sequence>
<dbReference type="Gene3D" id="3.40.50.300">
    <property type="entry name" value="P-loop containing nucleotide triphosphate hydrolases"/>
    <property type="match status" value="1"/>
</dbReference>
<dbReference type="Pfam" id="PF17835">
    <property type="entry name" value="NOG1_N"/>
    <property type="match status" value="1"/>
</dbReference>
<keyword evidence="5" id="KW-1185">Reference proteome</keyword>
<feature type="region of interest" description="Disordered" evidence="1">
    <location>
        <begin position="31"/>
        <end position="77"/>
    </location>
</feature>
<feature type="domain" description="G" evidence="2">
    <location>
        <begin position="251"/>
        <end position="356"/>
    </location>
</feature>
<gene>
    <name evidence="4" type="ORF">WJX72_006009</name>
</gene>
<dbReference type="PANTHER" id="PTHR45759">
    <property type="entry name" value="NUCLEOLAR GTP-BINDING PROTEIN 1"/>
    <property type="match status" value="1"/>
</dbReference>
<evidence type="ECO:0000259" key="2">
    <source>
        <dbReference type="Pfam" id="PF01926"/>
    </source>
</evidence>
<reference evidence="4 5" key="1">
    <citation type="journal article" date="2024" name="Nat. Commun.">
        <title>Phylogenomics reveals the evolutionary origins of lichenization in chlorophyte algae.</title>
        <authorList>
            <person name="Puginier C."/>
            <person name="Libourel C."/>
            <person name="Otte J."/>
            <person name="Skaloud P."/>
            <person name="Haon M."/>
            <person name="Grisel S."/>
            <person name="Petersen M."/>
            <person name="Berrin J.G."/>
            <person name="Delaux P.M."/>
            <person name="Dal Grande F."/>
            <person name="Keller J."/>
        </authorList>
    </citation>
    <scope>NUCLEOTIDE SEQUENCE [LARGE SCALE GENOMIC DNA]</scope>
    <source>
        <strain evidence="4 5">SAG 2043</strain>
    </source>
</reference>
<feature type="domain" description="NOG1 N-terminal helical" evidence="3">
    <location>
        <begin position="88"/>
        <end position="246"/>
    </location>
</feature>
<dbReference type="AlphaFoldDB" id="A0AAW1Q4S6"/>
<dbReference type="SUPFAM" id="SSF52540">
    <property type="entry name" value="P-loop containing nucleoside triphosphate hydrolases"/>
    <property type="match status" value="1"/>
</dbReference>
<evidence type="ECO:0000313" key="4">
    <source>
        <dbReference type="EMBL" id="KAK9816846.1"/>
    </source>
</evidence>
<dbReference type="Pfam" id="PF01926">
    <property type="entry name" value="MMR_HSR1"/>
    <property type="match status" value="1"/>
</dbReference>
<evidence type="ECO:0000256" key="1">
    <source>
        <dbReference type="SAM" id="MobiDB-lite"/>
    </source>
</evidence>
<feature type="compositionally biased region" description="Polar residues" evidence="1">
    <location>
        <begin position="47"/>
        <end position="68"/>
    </location>
</feature>
<dbReference type="Gene3D" id="1.20.120.1190">
    <property type="match status" value="1"/>
</dbReference>
<dbReference type="InterPro" id="IPR041623">
    <property type="entry name" value="NOG1_N"/>
</dbReference>